<evidence type="ECO:0000256" key="3">
    <source>
        <dbReference type="ARBA" id="ARBA00023052"/>
    </source>
</evidence>
<organism evidence="5 6">
    <name type="scientific">Nocardia panacis</name>
    <dbReference type="NCBI Taxonomy" id="2340916"/>
    <lineage>
        <taxon>Bacteria</taxon>
        <taxon>Bacillati</taxon>
        <taxon>Actinomycetota</taxon>
        <taxon>Actinomycetes</taxon>
        <taxon>Mycobacteriales</taxon>
        <taxon>Nocardiaceae</taxon>
        <taxon>Nocardia</taxon>
    </lineage>
</organism>
<keyword evidence="3" id="KW-0786">Thiamine pyrophosphate</keyword>
<proteinExistence type="predicted"/>
<evidence type="ECO:0000313" key="5">
    <source>
        <dbReference type="EMBL" id="RJO73569.1"/>
    </source>
</evidence>
<comment type="cofactor">
    <cofactor evidence="1">
        <name>thiamine diphosphate</name>
        <dbReference type="ChEBI" id="CHEBI:58937"/>
    </cofactor>
</comment>
<dbReference type="Pfam" id="PF00676">
    <property type="entry name" value="E1_dh"/>
    <property type="match status" value="1"/>
</dbReference>
<keyword evidence="5" id="KW-0670">Pyruvate</keyword>
<dbReference type="SUPFAM" id="SSF52518">
    <property type="entry name" value="Thiamin diphosphate-binding fold (THDP-binding)"/>
    <property type="match status" value="1"/>
</dbReference>
<name>A0A3A4KGI5_9NOCA</name>
<dbReference type="InterPro" id="IPR017596">
    <property type="entry name" value="PdhA/BkdA"/>
</dbReference>
<dbReference type="PANTHER" id="PTHR43380">
    <property type="entry name" value="2-OXOISOVALERATE DEHYDROGENASE SUBUNIT ALPHA, MITOCHONDRIAL"/>
    <property type="match status" value="1"/>
</dbReference>
<evidence type="ECO:0000259" key="4">
    <source>
        <dbReference type="Pfam" id="PF00676"/>
    </source>
</evidence>
<keyword evidence="6" id="KW-1185">Reference proteome</keyword>
<dbReference type="GO" id="GO:0009083">
    <property type="term" value="P:branched-chain amino acid catabolic process"/>
    <property type="evidence" value="ECO:0007669"/>
    <property type="project" value="TreeGrafter"/>
</dbReference>
<accession>A0A3A4KGI5</accession>
<evidence type="ECO:0000313" key="6">
    <source>
        <dbReference type="Proteomes" id="UP000266677"/>
    </source>
</evidence>
<protein>
    <submittedName>
        <fullName evidence="5">Pyruvate dehydrogenase (Acetyl-transferring) E1 component subunit alpha</fullName>
    </submittedName>
</protein>
<dbReference type="CDD" id="cd02000">
    <property type="entry name" value="TPP_E1_PDC_ADC_BCADC"/>
    <property type="match status" value="1"/>
</dbReference>
<dbReference type="AlphaFoldDB" id="A0A3A4KGI5"/>
<gene>
    <name evidence="5" type="primary">pdhA</name>
    <name evidence="5" type="ORF">D5S18_20440</name>
</gene>
<dbReference type="EMBL" id="QZFU01000023">
    <property type="protein sequence ID" value="RJO73569.1"/>
    <property type="molecule type" value="Genomic_DNA"/>
</dbReference>
<dbReference type="InterPro" id="IPR050771">
    <property type="entry name" value="Alpha-ketoacid_DH_E1_comp"/>
</dbReference>
<reference evidence="5 6" key="1">
    <citation type="submission" date="2018-09" db="EMBL/GenBank/DDBJ databases">
        <title>YIM PH21274 draft genome.</title>
        <authorList>
            <person name="Miao C."/>
        </authorList>
    </citation>
    <scope>NUCLEOTIDE SEQUENCE [LARGE SCALE GENOMIC DNA]</scope>
    <source>
        <strain evidence="5 6">YIM PH 21724</strain>
    </source>
</reference>
<dbReference type="GO" id="GO:0016624">
    <property type="term" value="F:oxidoreductase activity, acting on the aldehyde or oxo group of donors, disulfide as acceptor"/>
    <property type="evidence" value="ECO:0007669"/>
    <property type="project" value="InterPro"/>
</dbReference>
<evidence type="ECO:0000256" key="1">
    <source>
        <dbReference type="ARBA" id="ARBA00001964"/>
    </source>
</evidence>
<dbReference type="GO" id="GO:0000287">
    <property type="term" value="F:magnesium ion binding"/>
    <property type="evidence" value="ECO:0007669"/>
    <property type="project" value="UniProtKB-ARBA"/>
</dbReference>
<sequence length="377" mass="41059">MEVQVPLVDRTDTPTYREYLPADQAVQYLDPAGEPVAATARYPRPTPDRLVEMYRKMVLGRRFDQQATALTKQGRLATYPSSRGQEACQIAAAMCLAPTDWLFPTYRDTVAIAARGLDPVDLLGLLAGDWHCGYDAAAYRTAPQCTPLATQLPHAAGLAHAERRRGRDTVVLALCGDGATSEGDFHEALNFAAVFRAPVVFLVQNNGFAISVPLARQSVAPSLAHKGVGYGIGSEQVDGNDPVAMLAVLDAAVEYARAGRGPVIVEAHTYRIDAHTNADDASRYRDSSEVQTWLARDPLARLETYLRAADLLDDSAVERIRAESETAAATLRERMNADRPTDPDDLFRHVYATATPQLREQAAQVAAELAAESEEIR</sequence>
<keyword evidence="2" id="KW-0560">Oxidoreductase</keyword>
<feature type="domain" description="Dehydrogenase E1 component" evidence="4">
    <location>
        <begin position="54"/>
        <end position="325"/>
    </location>
</feature>
<dbReference type="InterPro" id="IPR029061">
    <property type="entry name" value="THDP-binding"/>
</dbReference>
<dbReference type="InterPro" id="IPR001017">
    <property type="entry name" value="DH_E1"/>
</dbReference>
<dbReference type="OrthoDB" id="9766715at2"/>
<dbReference type="NCBIfam" id="TIGR03181">
    <property type="entry name" value="PDH_E1_alph_x"/>
    <property type="match status" value="1"/>
</dbReference>
<dbReference type="Gene3D" id="3.40.50.970">
    <property type="match status" value="1"/>
</dbReference>
<dbReference type="PANTHER" id="PTHR43380:SF1">
    <property type="entry name" value="2-OXOISOVALERATE DEHYDROGENASE SUBUNIT ALPHA, MITOCHONDRIAL"/>
    <property type="match status" value="1"/>
</dbReference>
<dbReference type="Proteomes" id="UP000266677">
    <property type="component" value="Unassembled WGS sequence"/>
</dbReference>
<evidence type="ECO:0000256" key="2">
    <source>
        <dbReference type="ARBA" id="ARBA00023002"/>
    </source>
</evidence>
<comment type="caution">
    <text evidence="5">The sequence shown here is derived from an EMBL/GenBank/DDBJ whole genome shotgun (WGS) entry which is preliminary data.</text>
</comment>